<dbReference type="PANTHER" id="PTHR23131">
    <property type="entry name" value="ENDORIBONUCLEASE LACTB2"/>
    <property type="match status" value="1"/>
</dbReference>
<dbReference type="InterPro" id="IPR001279">
    <property type="entry name" value="Metallo-B-lactamas"/>
</dbReference>
<reference evidence="2" key="2">
    <citation type="submission" date="2021-09" db="EMBL/GenBank/DDBJ databases">
        <authorList>
            <person name="Gilroy R."/>
        </authorList>
    </citation>
    <scope>NUCLEOTIDE SEQUENCE</scope>
    <source>
        <strain evidence="2">CHK171-7178</strain>
    </source>
</reference>
<accession>A0A921KD53</accession>
<proteinExistence type="predicted"/>
<dbReference type="PANTHER" id="PTHR23131:SF4">
    <property type="entry name" value="METALLO-BETA-LACTAMASE SUPERFAMILY POTEIN"/>
    <property type="match status" value="1"/>
</dbReference>
<evidence type="ECO:0000259" key="1">
    <source>
        <dbReference type="SMART" id="SM00849"/>
    </source>
</evidence>
<gene>
    <name evidence="2" type="ORF">K8V56_01715</name>
</gene>
<organism evidence="2 3">
    <name type="scientific">Sporosarcina psychrophila</name>
    <name type="common">Bacillus psychrophilus</name>
    <dbReference type="NCBI Taxonomy" id="1476"/>
    <lineage>
        <taxon>Bacteria</taxon>
        <taxon>Bacillati</taxon>
        <taxon>Bacillota</taxon>
        <taxon>Bacilli</taxon>
        <taxon>Bacillales</taxon>
        <taxon>Caryophanaceae</taxon>
        <taxon>Sporosarcina</taxon>
    </lineage>
</organism>
<comment type="caution">
    <text evidence="2">The sequence shown here is derived from an EMBL/GenBank/DDBJ whole genome shotgun (WGS) entry which is preliminary data.</text>
</comment>
<name>A0A921KD53_SPOPS</name>
<reference evidence="2" key="1">
    <citation type="journal article" date="2021" name="PeerJ">
        <title>Extensive microbial diversity within the chicken gut microbiome revealed by metagenomics and culture.</title>
        <authorList>
            <person name="Gilroy R."/>
            <person name="Ravi A."/>
            <person name="Getino M."/>
            <person name="Pursley I."/>
            <person name="Horton D.L."/>
            <person name="Alikhan N.F."/>
            <person name="Baker D."/>
            <person name="Gharbi K."/>
            <person name="Hall N."/>
            <person name="Watson M."/>
            <person name="Adriaenssens E.M."/>
            <person name="Foster-Nyarko E."/>
            <person name="Jarju S."/>
            <person name="Secka A."/>
            <person name="Antonio M."/>
            <person name="Oren A."/>
            <person name="Chaudhuri R.R."/>
            <person name="La Ragione R."/>
            <person name="Hildebrand F."/>
            <person name="Pallen M.J."/>
        </authorList>
    </citation>
    <scope>NUCLEOTIDE SEQUENCE</scope>
    <source>
        <strain evidence="2">CHK171-7178</strain>
    </source>
</reference>
<sequence>MKITSYDDLDQAEMVLSFGKQKMSVSIFKIDGLLIDTGPAKMKAQLLPLFDQWDITKVILTHHHEDHTGLAYWLQENKKVPIYIHESGITDCEKRMKLPFYRKVFWGERKPFQPIALKDTITTVNYNWDIIHTPGHAHDHVALFNREKGWMFGGDLYIQPTPKSLFAFESVPEIITSLKKILTYDFETYICSHAGVKINGRQAIENKLGYLEKVQLQVQSLHNQGMDPHAIRQKLFPKSHPMHYLSFFENSPRHLVNSILK</sequence>
<dbReference type="SUPFAM" id="SSF56281">
    <property type="entry name" value="Metallo-hydrolase/oxidoreductase"/>
    <property type="match status" value="1"/>
</dbReference>
<dbReference type="InterPro" id="IPR050662">
    <property type="entry name" value="Sec-metab_biosynth-thioest"/>
</dbReference>
<feature type="domain" description="Metallo-beta-lactamase" evidence="1">
    <location>
        <begin position="24"/>
        <end position="193"/>
    </location>
</feature>
<dbReference type="Gene3D" id="3.60.15.10">
    <property type="entry name" value="Ribonuclease Z/Hydroxyacylglutathione hydrolase-like"/>
    <property type="match status" value="1"/>
</dbReference>
<evidence type="ECO:0000313" key="2">
    <source>
        <dbReference type="EMBL" id="HJF30479.1"/>
    </source>
</evidence>
<protein>
    <submittedName>
        <fullName evidence="2">MBL fold metallo-hydrolase</fullName>
    </submittedName>
</protein>
<dbReference type="Proteomes" id="UP000698173">
    <property type="component" value="Unassembled WGS sequence"/>
</dbReference>
<dbReference type="AlphaFoldDB" id="A0A921KD53"/>
<dbReference type="Pfam" id="PF00753">
    <property type="entry name" value="Lactamase_B"/>
    <property type="match status" value="1"/>
</dbReference>
<dbReference type="InterPro" id="IPR036866">
    <property type="entry name" value="RibonucZ/Hydroxyglut_hydro"/>
</dbReference>
<dbReference type="EMBL" id="DYWT01000025">
    <property type="protein sequence ID" value="HJF30479.1"/>
    <property type="molecule type" value="Genomic_DNA"/>
</dbReference>
<dbReference type="SMART" id="SM00849">
    <property type="entry name" value="Lactamase_B"/>
    <property type="match status" value="1"/>
</dbReference>
<evidence type="ECO:0000313" key="3">
    <source>
        <dbReference type="Proteomes" id="UP000698173"/>
    </source>
</evidence>